<feature type="region of interest" description="Disordered" evidence="5">
    <location>
        <begin position="12"/>
        <end position="37"/>
    </location>
</feature>
<evidence type="ECO:0000256" key="5">
    <source>
        <dbReference type="SAM" id="MobiDB-lite"/>
    </source>
</evidence>
<sequence>EQLQFLPKLYAKTRASPMKSSKSKMKHGGGVSPEQASLVVQLSNANPPGPLTYVASGHRGRGQARHKMPMTPSGPRFLPARNISALARPLLKTIPSPKKTHLEVHDPHNDDYMEGISERPPKFHKHLPISYQMVLQDHSYAAPLPQTLTSPASTSMAPNQVKVINNGLIPGPPNGVRTIQHPHPTHHAQAPVVQHSHQHQHPHPHQHQHQHQSPAVHSPALAQTHSPHQIHRAYSRSKSTPVVTDPRTTGLNVLSPNFPRTHLPQAPVVPQHLPIPPVPTPADESDLSSDDERPPRPSGASVGPGLIPPPDDGEETETANEDEDSVTRCVCEFQHDDGYMICCDKCLVWQHVDCMGLERGNIPDEYRCEECEPRWVDKARARKLQLSKRAQFNDSSDLSDRGTSTPPSKGKTATKAPVRKQARSQSRGGGARKERGGKASNTSRGWKGNNQNEAKKPKNVKPKTVKRRTSTKKQLQQQQQQQ</sequence>
<feature type="non-terminal residue" evidence="7">
    <location>
        <position position="482"/>
    </location>
</feature>
<evidence type="ECO:0000256" key="2">
    <source>
        <dbReference type="ARBA" id="ARBA00022771"/>
    </source>
</evidence>
<dbReference type="GO" id="GO:0034967">
    <property type="term" value="C:Set3 complex"/>
    <property type="evidence" value="ECO:0007669"/>
    <property type="project" value="TreeGrafter"/>
</dbReference>
<feature type="compositionally biased region" description="Basic residues" evidence="5">
    <location>
        <begin position="196"/>
        <end position="210"/>
    </location>
</feature>
<dbReference type="InterPro" id="IPR011011">
    <property type="entry name" value="Znf_FYVE_PHD"/>
</dbReference>
<feature type="non-terminal residue" evidence="7">
    <location>
        <position position="1"/>
    </location>
</feature>
<evidence type="ECO:0000313" key="7">
    <source>
        <dbReference type="EMBL" id="JAQ10913.1"/>
    </source>
</evidence>
<evidence type="ECO:0000256" key="4">
    <source>
        <dbReference type="ARBA" id="ARBA00022853"/>
    </source>
</evidence>
<evidence type="ECO:0000256" key="1">
    <source>
        <dbReference type="ARBA" id="ARBA00022723"/>
    </source>
</evidence>
<evidence type="ECO:0000259" key="6">
    <source>
        <dbReference type="SMART" id="SM00249"/>
    </source>
</evidence>
<dbReference type="GO" id="GO:0006355">
    <property type="term" value="P:regulation of DNA-templated transcription"/>
    <property type="evidence" value="ECO:0007669"/>
    <property type="project" value="TreeGrafter"/>
</dbReference>
<feature type="compositionally biased region" description="Polar residues" evidence="5">
    <location>
        <begin position="388"/>
        <end position="407"/>
    </location>
</feature>
<dbReference type="InterPro" id="IPR013083">
    <property type="entry name" value="Znf_RING/FYVE/PHD"/>
</dbReference>
<dbReference type="SUPFAM" id="SSF57903">
    <property type="entry name" value="FYVE/PHD zinc finger"/>
    <property type="match status" value="1"/>
</dbReference>
<dbReference type="EMBL" id="GDHC01007716">
    <property type="protein sequence ID" value="JAQ10913.1"/>
    <property type="molecule type" value="Transcribed_RNA"/>
</dbReference>
<dbReference type="GO" id="GO:0006325">
    <property type="term" value="P:chromatin organization"/>
    <property type="evidence" value="ECO:0007669"/>
    <property type="project" value="UniProtKB-KW"/>
</dbReference>
<name>A0A146LT32_LYGHE</name>
<feature type="compositionally biased region" description="Acidic residues" evidence="5">
    <location>
        <begin position="311"/>
        <end position="324"/>
    </location>
</feature>
<feature type="domain" description="Zinc finger PHD-type" evidence="6">
    <location>
        <begin position="328"/>
        <end position="372"/>
    </location>
</feature>
<keyword evidence="3" id="KW-0862">Zinc</keyword>
<feature type="compositionally biased region" description="Polar residues" evidence="5">
    <location>
        <begin position="236"/>
        <end position="255"/>
    </location>
</feature>
<dbReference type="CDD" id="cd15550">
    <property type="entry name" value="PHD_MLL5"/>
    <property type="match status" value="1"/>
</dbReference>
<accession>A0A146LT32</accession>
<reference evidence="7" key="1">
    <citation type="journal article" date="2016" name="Gigascience">
        <title>De novo construction of an expanded transcriptome assembly for the western tarnished plant bug, Lygus hesperus.</title>
        <authorList>
            <person name="Tassone E.E."/>
            <person name="Geib S.M."/>
            <person name="Hall B."/>
            <person name="Fabrick J.A."/>
            <person name="Brent C.S."/>
            <person name="Hull J.J."/>
        </authorList>
    </citation>
    <scope>NUCLEOTIDE SEQUENCE</scope>
</reference>
<keyword evidence="7" id="KW-0808">Transferase</keyword>
<keyword evidence="2" id="KW-0863">Zinc-finger</keyword>
<dbReference type="AlphaFoldDB" id="A0A146LT32"/>
<dbReference type="PANTHER" id="PTHR46462">
    <property type="entry name" value="UPSET, ISOFORM A"/>
    <property type="match status" value="1"/>
</dbReference>
<keyword evidence="1" id="KW-0479">Metal-binding</keyword>
<feature type="region of interest" description="Disordered" evidence="5">
    <location>
        <begin position="172"/>
        <end position="325"/>
    </location>
</feature>
<dbReference type="GO" id="GO:0070210">
    <property type="term" value="C:Rpd3L-Expanded complex"/>
    <property type="evidence" value="ECO:0007669"/>
    <property type="project" value="TreeGrafter"/>
</dbReference>
<keyword evidence="4" id="KW-0156">Chromatin regulator</keyword>
<protein>
    <submittedName>
        <fullName evidence="7">Histone-lysine N-methyltransferase MLL5</fullName>
    </submittedName>
</protein>
<dbReference type="PROSITE" id="PS01359">
    <property type="entry name" value="ZF_PHD_1"/>
    <property type="match status" value="1"/>
</dbReference>
<dbReference type="PANTHER" id="PTHR46462:SF3">
    <property type="entry name" value="UPSET, ISOFORM A"/>
    <property type="match status" value="1"/>
</dbReference>
<dbReference type="InterPro" id="IPR019786">
    <property type="entry name" value="Zinc_finger_PHD-type_CS"/>
</dbReference>
<feature type="compositionally biased region" description="Basic residues" evidence="5">
    <location>
        <begin position="457"/>
        <end position="471"/>
    </location>
</feature>
<dbReference type="SMART" id="SM00249">
    <property type="entry name" value="PHD"/>
    <property type="match status" value="1"/>
</dbReference>
<dbReference type="GO" id="GO:0008168">
    <property type="term" value="F:methyltransferase activity"/>
    <property type="evidence" value="ECO:0007669"/>
    <property type="project" value="UniProtKB-KW"/>
</dbReference>
<organism evidence="7">
    <name type="scientific">Lygus hesperus</name>
    <name type="common">Western plant bug</name>
    <dbReference type="NCBI Taxonomy" id="30085"/>
    <lineage>
        <taxon>Eukaryota</taxon>
        <taxon>Metazoa</taxon>
        <taxon>Ecdysozoa</taxon>
        <taxon>Arthropoda</taxon>
        <taxon>Hexapoda</taxon>
        <taxon>Insecta</taxon>
        <taxon>Pterygota</taxon>
        <taxon>Neoptera</taxon>
        <taxon>Paraneoptera</taxon>
        <taxon>Hemiptera</taxon>
        <taxon>Heteroptera</taxon>
        <taxon>Panheteroptera</taxon>
        <taxon>Cimicomorpha</taxon>
        <taxon>Miridae</taxon>
        <taxon>Mirini</taxon>
        <taxon>Lygus</taxon>
    </lineage>
</organism>
<dbReference type="Pfam" id="PF20826">
    <property type="entry name" value="PHD_5"/>
    <property type="match status" value="1"/>
</dbReference>
<gene>
    <name evidence="7" type="primary">Mll5_0</name>
    <name evidence="7" type="ORF">g.41753</name>
</gene>
<dbReference type="FunFam" id="3.30.40.10:FF:000150">
    <property type="entry name" value="Inactive histone-lysine N-methyltransferase 2E"/>
    <property type="match status" value="1"/>
</dbReference>
<proteinExistence type="predicted"/>
<evidence type="ECO:0000256" key="3">
    <source>
        <dbReference type="ARBA" id="ARBA00022833"/>
    </source>
</evidence>
<dbReference type="GO" id="GO:0032259">
    <property type="term" value="P:methylation"/>
    <property type="evidence" value="ECO:0007669"/>
    <property type="project" value="UniProtKB-KW"/>
</dbReference>
<dbReference type="GO" id="GO:0008270">
    <property type="term" value="F:zinc ion binding"/>
    <property type="evidence" value="ECO:0007669"/>
    <property type="project" value="UniProtKB-KW"/>
</dbReference>
<dbReference type="Gene3D" id="3.30.40.10">
    <property type="entry name" value="Zinc/RING finger domain, C3HC4 (zinc finger)"/>
    <property type="match status" value="1"/>
</dbReference>
<feature type="compositionally biased region" description="Polar residues" evidence="5">
    <location>
        <begin position="440"/>
        <end position="452"/>
    </location>
</feature>
<feature type="region of interest" description="Disordered" evidence="5">
    <location>
        <begin position="387"/>
        <end position="482"/>
    </location>
</feature>
<dbReference type="InterPro" id="IPR001965">
    <property type="entry name" value="Znf_PHD"/>
</dbReference>
<keyword evidence="7" id="KW-0489">Methyltransferase</keyword>